<gene>
    <name evidence="1" type="ORF">FC87_GL000532</name>
</gene>
<evidence type="ECO:0000313" key="1">
    <source>
        <dbReference type="EMBL" id="KRM89305.1"/>
    </source>
</evidence>
<proteinExistence type="predicted"/>
<dbReference type="AlphaFoldDB" id="A0A0R2CL87"/>
<dbReference type="EMBL" id="AYZI01000023">
    <property type="protein sequence ID" value="KRM89305.1"/>
    <property type="molecule type" value="Genomic_DNA"/>
</dbReference>
<protein>
    <submittedName>
        <fullName evidence="1">Uncharacterized protein</fullName>
    </submittedName>
</protein>
<accession>A0A0R2CL87</accession>
<dbReference type="STRING" id="1423745.GCA_001311215_01698"/>
<reference evidence="1 2" key="1">
    <citation type="journal article" date="2015" name="Genome Announc.">
        <title>Expanding the biotechnology potential of lactobacilli through comparative genomics of 213 strains and associated genera.</title>
        <authorList>
            <person name="Sun Z."/>
            <person name="Harris H.M."/>
            <person name="McCann A."/>
            <person name="Guo C."/>
            <person name="Argimon S."/>
            <person name="Zhang W."/>
            <person name="Yang X."/>
            <person name="Jeffery I.B."/>
            <person name="Cooney J.C."/>
            <person name="Kagawa T.F."/>
            <person name="Liu W."/>
            <person name="Song Y."/>
            <person name="Salvetti E."/>
            <person name="Wrobel A."/>
            <person name="Rasinkangas P."/>
            <person name="Parkhill J."/>
            <person name="Rea M.C."/>
            <person name="O'Sullivan O."/>
            <person name="Ritari J."/>
            <person name="Douillard F.P."/>
            <person name="Paul Ross R."/>
            <person name="Yang R."/>
            <person name="Briner A.E."/>
            <person name="Felis G.E."/>
            <person name="de Vos W.M."/>
            <person name="Barrangou R."/>
            <person name="Klaenhammer T.R."/>
            <person name="Caufield P.W."/>
            <person name="Cui Y."/>
            <person name="Zhang H."/>
            <person name="O'Toole P.W."/>
        </authorList>
    </citation>
    <scope>NUCLEOTIDE SEQUENCE [LARGE SCALE GENOMIC DNA]</scope>
    <source>
        <strain evidence="1 2">DSM 22689</strain>
    </source>
</reference>
<dbReference type="PATRIC" id="fig|1423745.4.peg.561"/>
<dbReference type="RefSeq" id="WP_056961990.1">
    <property type="nucleotide sequence ID" value="NZ_AYZI01000023.1"/>
</dbReference>
<sequence>MADKKEHMMTLVDTDDITAIYRINTEKPEESSVEFYGDATDDQFFEATVDGLAKTLAMMRHKSDKQSLDYSADDLANKFYSACEELDKEKADD</sequence>
<name>A0A0R2CL87_9LACO</name>
<dbReference type="Proteomes" id="UP000051586">
    <property type="component" value="Unassembled WGS sequence"/>
</dbReference>
<organism evidence="1 2">
    <name type="scientific">Fructilactobacillus florum DSM 22689 = JCM 16035</name>
    <dbReference type="NCBI Taxonomy" id="1423745"/>
    <lineage>
        <taxon>Bacteria</taxon>
        <taxon>Bacillati</taxon>
        <taxon>Bacillota</taxon>
        <taxon>Bacilli</taxon>
        <taxon>Lactobacillales</taxon>
        <taxon>Lactobacillaceae</taxon>
        <taxon>Fructilactobacillus</taxon>
    </lineage>
</organism>
<evidence type="ECO:0000313" key="2">
    <source>
        <dbReference type="Proteomes" id="UP000051586"/>
    </source>
</evidence>
<comment type="caution">
    <text evidence="1">The sequence shown here is derived from an EMBL/GenBank/DDBJ whole genome shotgun (WGS) entry which is preliminary data.</text>
</comment>